<dbReference type="NCBIfam" id="NF033788">
    <property type="entry name" value="HTH_metalloreg"/>
    <property type="match status" value="1"/>
</dbReference>
<proteinExistence type="predicted"/>
<name>A0ABT8ELF4_9BURK</name>
<dbReference type="InterPro" id="IPR036390">
    <property type="entry name" value="WH_DNA-bd_sf"/>
</dbReference>
<dbReference type="PANTHER" id="PTHR43132:SF2">
    <property type="entry name" value="ARSENICAL RESISTANCE OPERON REPRESSOR ARSR-RELATED"/>
    <property type="match status" value="1"/>
</dbReference>
<evidence type="ECO:0000256" key="3">
    <source>
        <dbReference type="ARBA" id="ARBA00023163"/>
    </source>
</evidence>
<dbReference type="EMBL" id="JAJHNU010000003">
    <property type="protein sequence ID" value="MDN4122115.1"/>
    <property type="molecule type" value="Genomic_DNA"/>
</dbReference>
<dbReference type="PROSITE" id="PS50987">
    <property type="entry name" value="HTH_ARSR_2"/>
    <property type="match status" value="1"/>
</dbReference>
<organism evidence="5 6">
    <name type="scientific">Alcaligenes endophyticus</name>
    <dbReference type="NCBI Taxonomy" id="1929088"/>
    <lineage>
        <taxon>Bacteria</taxon>
        <taxon>Pseudomonadati</taxon>
        <taxon>Pseudomonadota</taxon>
        <taxon>Betaproteobacteria</taxon>
        <taxon>Burkholderiales</taxon>
        <taxon>Alcaligenaceae</taxon>
        <taxon>Alcaligenes</taxon>
    </lineage>
</organism>
<dbReference type="InterPro" id="IPR001845">
    <property type="entry name" value="HTH_ArsR_DNA-bd_dom"/>
</dbReference>
<sequence>MNPEALQLASSEASSLLRKLANPDRLLILCALAKQELNVGQLFELCQIAQPTLSQQLAVLRNEGLVQVRREGKYMFYSLHHPDVLFLMQTLYQIYCAPKEAQDEY</sequence>
<feature type="domain" description="HTH arsR-type" evidence="4">
    <location>
        <begin position="5"/>
        <end position="99"/>
    </location>
</feature>
<dbReference type="InterPro" id="IPR011991">
    <property type="entry name" value="ArsR-like_HTH"/>
</dbReference>
<dbReference type="CDD" id="cd00090">
    <property type="entry name" value="HTH_ARSR"/>
    <property type="match status" value="1"/>
</dbReference>
<dbReference type="RefSeq" id="WP_266122882.1">
    <property type="nucleotide sequence ID" value="NZ_JAJHNU010000003.1"/>
</dbReference>
<dbReference type="SUPFAM" id="SSF46785">
    <property type="entry name" value="Winged helix' DNA-binding domain"/>
    <property type="match status" value="1"/>
</dbReference>
<comment type="caution">
    <text evidence="5">The sequence shown here is derived from an EMBL/GenBank/DDBJ whole genome shotgun (WGS) entry which is preliminary data.</text>
</comment>
<dbReference type="Gene3D" id="1.10.10.10">
    <property type="entry name" value="Winged helix-like DNA-binding domain superfamily/Winged helix DNA-binding domain"/>
    <property type="match status" value="1"/>
</dbReference>
<protein>
    <submittedName>
        <fullName evidence="5">Metalloregulator ArsR/SmtB family transcription factor</fullName>
    </submittedName>
</protein>
<evidence type="ECO:0000256" key="1">
    <source>
        <dbReference type="ARBA" id="ARBA00023015"/>
    </source>
</evidence>
<dbReference type="Pfam" id="PF01022">
    <property type="entry name" value="HTH_5"/>
    <property type="match status" value="1"/>
</dbReference>
<dbReference type="Proteomes" id="UP001168613">
    <property type="component" value="Unassembled WGS sequence"/>
</dbReference>
<evidence type="ECO:0000259" key="4">
    <source>
        <dbReference type="PROSITE" id="PS50987"/>
    </source>
</evidence>
<dbReference type="PANTHER" id="PTHR43132">
    <property type="entry name" value="ARSENICAL RESISTANCE OPERON REPRESSOR ARSR-RELATED"/>
    <property type="match status" value="1"/>
</dbReference>
<evidence type="ECO:0000256" key="2">
    <source>
        <dbReference type="ARBA" id="ARBA00023125"/>
    </source>
</evidence>
<accession>A0ABT8ELF4</accession>
<keyword evidence="2" id="KW-0238">DNA-binding</keyword>
<dbReference type="InterPro" id="IPR036388">
    <property type="entry name" value="WH-like_DNA-bd_sf"/>
</dbReference>
<dbReference type="PRINTS" id="PR00778">
    <property type="entry name" value="HTHARSR"/>
</dbReference>
<evidence type="ECO:0000313" key="5">
    <source>
        <dbReference type="EMBL" id="MDN4122115.1"/>
    </source>
</evidence>
<dbReference type="InterPro" id="IPR051011">
    <property type="entry name" value="Metal_resp_trans_reg"/>
</dbReference>
<keyword evidence="1" id="KW-0805">Transcription regulation</keyword>
<keyword evidence="6" id="KW-1185">Reference proteome</keyword>
<evidence type="ECO:0000313" key="6">
    <source>
        <dbReference type="Proteomes" id="UP001168613"/>
    </source>
</evidence>
<keyword evidence="3" id="KW-0804">Transcription</keyword>
<gene>
    <name evidence="5" type="ORF">LMS43_12525</name>
</gene>
<reference evidence="5" key="1">
    <citation type="submission" date="2021-11" db="EMBL/GenBank/DDBJ databases">
        <title>Draft genome sequence of Alcaligenes endophyticus type strain CCUG 75668T.</title>
        <authorList>
            <person name="Salva-Serra F."/>
            <person name="Duran R.E."/>
            <person name="Seeger M."/>
            <person name="Moore E.R.B."/>
            <person name="Jaen-Luchoro D."/>
        </authorList>
    </citation>
    <scope>NUCLEOTIDE SEQUENCE</scope>
    <source>
        <strain evidence="5">CCUG 75668</strain>
    </source>
</reference>
<dbReference type="SMART" id="SM00418">
    <property type="entry name" value="HTH_ARSR"/>
    <property type="match status" value="1"/>
</dbReference>